<evidence type="ECO:0000259" key="9">
    <source>
        <dbReference type="Pfam" id="PF23559"/>
    </source>
</evidence>
<gene>
    <name evidence="11" type="ORF">BUALT_Bualt12G0015800</name>
</gene>
<dbReference type="PRINTS" id="PR00364">
    <property type="entry name" value="DISEASERSIST"/>
</dbReference>
<feature type="domain" description="NB-ARC" evidence="7">
    <location>
        <begin position="307"/>
        <end position="409"/>
    </location>
</feature>
<dbReference type="Gene3D" id="3.40.50.300">
    <property type="entry name" value="P-loop containing nucleotide triphosphate hydrolases"/>
    <property type="match status" value="2"/>
</dbReference>
<dbReference type="CDD" id="cd14798">
    <property type="entry name" value="RX-CC_like"/>
    <property type="match status" value="1"/>
</dbReference>
<proteinExistence type="inferred from homology"/>
<evidence type="ECO:0000259" key="10">
    <source>
        <dbReference type="Pfam" id="PF25019"/>
    </source>
</evidence>
<evidence type="ECO:0000256" key="2">
    <source>
        <dbReference type="ARBA" id="ARBA00022614"/>
    </source>
</evidence>
<dbReference type="InterPro" id="IPR041118">
    <property type="entry name" value="Rx_N"/>
</dbReference>
<dbReference type="SUPFAM" id="SSF52540">
    <property type="entry name" value="P-loop containing nucleoside triphosphate hydrolases"/>
    <property type="match status" value="1"/>
</dbReference>
<comment type="caution">
    <text evidence="11">The sequence shown here is derived from an EMBL/GenBank/DDBJ whole genome shotgun (WGS) entry which is preliminary data.</text>
</comment>
<feature type="domain" description="Disease resistance protein winged helix" evidence="9">
    <location>
        <begin position="492"/>
        <end position="562"/>
    </location>
</feature>
<dbReference type="GO" id="GO:0043531">
    <property type="term" value="F:ADP binding"/>
    <property type="evidence" value="ECO:0007669"/>
    <property type="project" value="InterPro"/>
</dbReference>
<dbReference type="InterPro" id="IPR027417">
    <property type="entry name" value="P-loop_NTPase"/>
</dbReference>
<dbReference type="Pfam" id="PF25019">
    <property type="entry name" value="LRR_R13L1-DRL21"/>
    <property type="match status" value="1"/>
</dbReference>
<dbReference type="GO" id="GO:0006952">
    <property type="term" value="P:defense response"/>
    <property type="evidence" value="ECO:0007669"/>
    <property type="project" value="UniProtKB-KW"/>
</dbReference>
<organism evidence="11 12">
    <name type="scientific">Buddleja alternifolia</name>
    <dbReference type="NCBI Taxonomy" id="168488"/>
    <lineage>
        <taxon>Eukaryota</taxon>
        <taxon>Viridiplantae</taxon>
        <taxon>Streptophyta</taxon>
        <taxon>Embryophyta</taxon>
        <taxon>Tracheophyta</taxon>
        <taxon>Spermatophyta</taxon>
        <taxon>Magnoliopsida</taxon>
        <taxon>eudicotyledons</taxon>
        <taxon>Gunneridae</taxon>
        <taxon>Pentapetalae</taxon>
        <taxon>asterids</taxon>
        <taxon>lamiids</taxon>
        <taxon>Lamiales</taxon>
        <taxon>Scrophulariaceae</taxon>
        <taxon>Buddlejeae</taxon>
        <taxon>Buddleja</taxon>
    </lineage>
</organism>
<evidence type="ECO:0000313" key="11">
    <source>
        <dbReference type="EMBL" id="KAG8371948.1"/>
    </source>
</evidence>
<evidence type="ECO:0000259" key="7">
    <source>
        <dbReference type="Pfam" id="PF00931"/>
    </source>
</evidence>
<dbReference type="InterPro" id="IPR056789">
    <property type="entry name" value="LRR_R13L1-DRL21"/>
</dbReference>
<feature type="domain" description="Disease resistance N-terminal" evidence="8">
    <location>
        <begin position="11"/>
        <end position="95"/>
    </location>
</feature>
<keyword evidence="12" id="KW-1185">Reference proteome</keyword>
<feature type="domain" description="NB-ARC" evidence="7">
    <location>
        <begin position="173"/>
        <end position="275"/>
    </location>
</feature>
<dbReference type="AlphaFoldDB" id="A0AAV6WYH1"/>
<dbReference type="Gene3D" id="3.80.10.10">
    <property type="entry name" value="Ribonuclease Inhibitor"/>
    <property type="match status" value="4"/>
</dbReference>
<evidence type="ECO:0000256" key="5">
    <source>
        <dbReference type="ARBA" id="ARBA00022821"/>
    </source>
</evidence>
<keyword evidence="6" id="KW-0067">ATP-binding</keyword>
<dbReference type="InterPro" id="IPR058922">
    <property type="entry name" value="WHD_DRP"/>
</dbReference>
<sequence length="1175" mass="134052">MADAFVSALAQTILGNLNSVVLQEIGLAWGLSDELNNLESIFGTIQLVLQDAELKQRKSEPIQNWLRKLKNAAYDAENILDQIATEGLRQRMNSARGVHHQLKSFLSLRNPVIFRSKMAHKVKDVREKLDAIAKERLQFQLSEGVMENRFGETLDSRQTSSLVNELEIYGRKKEKEMIIGELLDSRHEQDDLSVYALWGMGGLGKTTLAQLVYNDARTEKHFELRIWVCVSDDFSIQRLMRAIIESIGGVIKDSTEGSQSNVSELDPLQRLLQERLSQSNVSELDPLQRLLQERLSLSNVSELDPLQRLLQERLSQSNVSELDALQRLLQKRLRGRKFLLVLDDVWNENHSLWDGLKEVLRCGSKGSMLMVTTRIEKVAIMMATITPYNIGYLSEDDSWSLFKQRAFIAREEEENLVEIGKMIVKKCGGVPLAIKALGSLMRFKSHEGEWLAIKESEIWHLPDDENCILPALRLSYDNLLPRMRQCFAYCCIFPKDHVIEENELVQLWVANGFIPSEGPTDSHLTGHLIFKELVWRSFLQDVQIDSSGKMCCKMHDLMHDLAQSVARHETNIMEYGKVLNFPKMLRHLRLDLTKSGAIPENGSKLKLPIEDSLRSLIVDGNDVLDETKGFFPFLLKQQYLRVLGINSYILPKLPKLVYKLAHLRYLTMSCFMLKRLPESLTYLFNLQTLKLTRCDDLRELPKSLKLMKNLWYLEMEEFPRLRCTPPGLGDLTCLRTLSIFIVGQDVSHQIDQLKELNLGGNLSIQGLENVKNFEDAKSANLIRKKNLVSLSLSWKNDITEESAQSFEEVLEGLQPHENLEKICINSYKGSRFPNWMSTLAFKHLNDICLKNFGRCEHLPTLGKLPSLKNLELKGMNCIKHLRTEWLGNGQRSFPALTTLTISEMSNLEEWIVPDSLESFSCLKGLKIEGCPKLTQLPFLQALRDLHICHSNLALVGSITSLTSLTSLVLSELADLDVFPVGLLQNHKSLEELRIEKLPIKTLSNVLDNLSALKNLYIDSCNNLEFVAEGLQYLNSLENLEIIWCDSIRSFPAATLESLSSIRSLLFQMCKKLNPLSGPLQKGTDLQCLLINDCNLKHLPESVQQLSALRELWIWNCKIRDLPNWLGSLQSLRVLRINGCKPLVKRCKKPNGEDWPKISRVPYIEIDGKIIQNLDR</sequence>
<dbReference type="Pfam" id="PF23559">
    <property type="entry name" value="WHD_DRP"/>
    <property type="match status" value="1"/>
</dbReference>
<comment type="similarity">
    <text evidence="1">Belongs to the disease resistance NB-LRR family.</text>
</comment>
<reference evidence="11" key="1">
    <citation type="submission" date="2019-10" db="EMBL/GenBank/DDBJ databases">
        <authorList>
            <person name="Zhang R."/>
            <person name="Pan Y."/>
            <person name="Wang J."/>
            <person name="Ma R."/>
            <person name="Yu S."/>
        </authorList>
    </citation>
    <scope>NUCLEOTIDE SEQUENCE</scope>
    <source>
        <strain evidence="11">LA-IB0</strain>
        <tissue evidence="11">Leaf</tissue>
    </source>
</reference>
<dbReference type="Gene3D" id="1.10.10.10">
    <property type="entry name" value="Winged helix-like DNA-binding domain superfamily/Winged helix DNA-binding domain"/>
    <property type="match status" value="1"/>
</dbReference>
<dbReference type="GO" id="GO:0005524">
    <property type="term" value="F:ATP binding"/>
    <property type="evidence" value="ECO:0007669"/>
    <property type="project" value="UniProtKB-KW"/>
</dbReference>
<dbReference type="InterPro" id="IPR042197">
    <property type="entry name" value="Apaf_helical"/>
</dbReference>
<dbReference type="Pfam" id="PF18052">
    <property type="entry name" value="Rx_N"/>
    <property type="match status" value="1"/>
</dbReference>
<dbReference type="Proteomes" id="UP000826271">
    <property type="component" value="Unassembled WGS sequence"/>
</dbReference>
<evidence type="ECO:0000313" key="12">
    <source>
        <dbReference type="Proteomes" id="UP000826271"/>
    </source>
</evidence>
<dbReference type="PANTHER" id="PTHR36766:SF47">
    <property type="entry name" value="NB-ARC DOMAIN-CONTAINING PROTEIN"/>
    <property type="match status" value="1"/>
</dbReference>
<dbReference type="EMBL" id="WHWC01000012">
    <property type="protein sequence ID" value="KAG8371948.1"/>
    <property type="molecule type" value="Genomic_DNA"/>
</dbReference>
<dbReference type="Gene3D" id="1.10.8.430">
    <property type="entry name" value="Helical domain of apoptotic protease-activating factors"/>
    <property type="match status" value="1"/>
</dbReference>
<feature type="domain" description="R13L1/DRL21-like LRR repeat region" evidence="10">
    <location>
        <begin position="750"/>
        <end position="875"/>
    </location>
</feature>
<dbReference type="FunFam" id="1.10.10.10:FF:000322">
    <property type="entry name" value="Probable disease resistance protein At1g63360"/>
    <property type="match status" value="1"/>
</dbReference>
<evidence type="ECO:0000256" key="4">
    <source>
        <dbReference type="ARBA" id="ARBA00022741"/>
    </source>
</evidence>
<keyword evidence="3" id="KW-0677">Repeat</keyword>
<name>A0AAV6WYH1_9LAMI</name>
<protein>
    <submittedName>
        <fullName evidence="11">Uncharacterized protein</fullName>
    </submittedName>
</protein>
<keyword evidence="2" id="KW-0433">Leucine-rich repeat</keyword>
<evidence type="ECO:0000259" key="8">
    <source>
        <dbReference type="Pfam" id="PF18052"/>
    </source>
</evidence>
<dbReference type="SUPFAM" id="SSF52058">
    <property type="entry name" value="L domain-like"/>
    <property type="match status" value="2"/>
</dbReference>
<keyword evidence="4" id="KW-0547">Nucleotide-binding</keyword>
<dbReference type="Pfam" id="PF00931">
    <property type="entry name" value="NB-ARC"/>
    <property type="match status" value="2"/>
</dbReference>
<evidence type="ECO:0000256" key="1">
    <source>
        <dbReference type="ARBA" id="ARBA00008894"/>
    </source>
</evidence>
<dbReference type="InterPro" id="IPR038005">
    <property type="entry name" value="RX-like_CC"/>
</dbReference>
<dbReference type="InterPro" id="IPR032675">
    <property type="entry name" value="LRR_dom_sf"/>
</dbReference>
<dbReference type="InterPro" id="IPR036388">
    <property type="entry name" value="WH-like_DNA-bd_sf"/>
</dbReference>
<dbReference type="PANTHER" id="PTHR36766">
    <property type="entry name" value="PLANT BROAD-SPECTRUM MILDEW RESISTANCE PROTEIN RPW8"/>
    <property type="match status" value="1"/>
</dbReference>
<evidence type="ECO:0000256" key="3">
    <source>
        <dbReference type="ARBA" id="ARBA00022737"/>
    </source>
</evidence>
<evidence type="ECO:0000256" key="6">
    <source>
        <dbReference type="ARBA" id="ARBA00022840"/>
    </source>
</evidence>
<dbReference type="GO" id="GO:0051707">
    <property type="term" value="P:response to other organism"/>
    <property type="evidence" value="ECO:0007669"/>
    <property type="project" value="UniProtKB-ARBA"/>
</dbReference>
<dbReference type="InterPro" id="IPR002182">
    <property type="entry name" value="NB-ARC"/>
</dbReference>
<keyword evidence="5" id="KW-0611">Plant defense</keyword>
<dbReference type="Gene3D" id="1.20.5.4130">
    <property type="match status" value="1"/>
</dbReference>
<accession>A0AAV6WYH1</accession>